<evidence type="ECO:0000256" key="3">
    <source>
        <dbReference type="ARBA" id="ARBA00023163"/>
    </source>
</evidence>
<dbReference type="Gene3D" id="3.40.50.10490">
    <property type="entry name" value="Glucose-6-phosphate isomerase like protein, domain 1"/>
    <property type="match status" value="1"/>
</dbReference>
<sequence>MRELLVKKRIESAADGLTMSERKLAAAILSDYPYAGLASIQELAKRAEVSPPSISRFVTKIGLAGYQEFQRDLIAEIKEGQRSPTEIHRGSRSVEGGYLGDFVARATAQMAIASEAITEVQFERVCTLLSDSRSDVYVVGGRISDTIAKQLSFHLRQSRQGVYHLPENIDVWPEYLLRMRQGDVLFIVDFRRYQHSLEQLSEKASKDLRARVVLMTDKWLSPISKYASEVIPVPIESGTLWDTYTAALAVTEAIVTRIAEDNWEQTEARINAWDAARIIQKDRSS</sequence>
<dbReference type="SUPFAM" id="SSF46689">
    <property type="entry name" value="Homeodomain-like"/>
    <property type="match status" value="1"/>
</dbReference>
<dbReference type="InterPro" id="IPR035472">
    <property type="entry name" value="RpiR-like_SIS"/>
</dbReference>
<dbReference type="InterPro" id="IPR009057">
    <property type="entry name" value="Homeodomain-like_sf"/>
</dbReference>
<proteinExistence type="predicted"/>
<dbReference type="EMBL" id="JASMWN010000013">
    <property type="protein sequence ID" value="MDU9005313.1"/>
    <property type="molecule type" value="Genomic_DNA"/>
</dbReference>
<protein>
    <submittedName>
        <fullName evidence="5">MurR/RpiR family transcriptional regulator</fullName>
    </submittedName>
</protein>
<keyword evidence="6" id="KW-1185">Reference proteome</keyword>
<dbReference type="InterPro" id="IPR000281">
    <property type="entry name" value="HTH_RpiR"/>
</dbReference>
<organism evidence="5 6">
    <name type="scientific">Sedimentitalea todarodis</name>
    <dbReference type="NCBI Taxonomy" id="1631240"/>
    <lineage>
        <taxon>Bacteria</taxon>
        <taxon>Pseudomonadati</taxon>
        <taxon>Pseudomonadota</taxon>
        <taxon>Alphaproteobacteria</taxon>
        <taxon>Rhodobacterales</taxon>
        <taxon>Paracoccaceae</taxon>
        <taxon>Sedimentitalea</taxon>
    </lineage>
</organism>
<dbReference type="SUPFAM" id="SSF53697">
    <property type="entry name" value="SIS domain"/>
    <property type="match status" value="1"/>
</dbReference>
<evidence type="ECO:0000256" key="2">
    <source>
        <dbReference type="ARBA" id="ARBA00023125"/>
    </source>
</evidence>
<evidence type="ECO:0000313" key="5">
    <source>
        <dbReference type="EMBL" id="MDU9005313.1"/>
    </source>
</evidence>
<name>A0ABU3VGK4_9RHOB</name>
<feature type="domain" description="HTH rpiR-type" evidence="4">
    <location>
        <begin position="4"/>
        <end position="80"/>
    </location>
</feature>
<accession>A0ABU3VGK4</accession>
<dbReference type="InterPro" id="IPR046348">
    <property type="entry name" value="SIS_dom_sf"/>
</dbReference>
<dbReference type="PANTHER" id="PTHR30514:SF18">
    <property type="entry name" value="RPIR-FAMILY TRANSCRIPTIONAL REGULATOR"/>
    <property type="match status" value="1"/>
</dbReference>
<dbReference type="Pfam" id="PF01380">
    <property type="entry name" value="SIS"/>
    <property type="match status" value="1"/>
</dbReference>
<evidence type="ECO:0000259" key="4">
    <source>
        <dbReference type="PROSITE" id="PS51071"/>
    </source>
</evidence>
<gene>
    <name evidence="5" type="ORF">QO231_15830</name>
</gene>
<dbReference type="RefSeq" id="WP_316778437.1">
    <property type="nucleotide sequence ID" value="NZ_JASMWN010000013.1"/>
</dbReference>
<keyword evidence="2" id="KW-0238">DNA-binding</keyword>
<evidence type="ECO:0000256" key="1">
    <source>
        <dbReference type="ARBA" id="ARBA00023015"/>
    </source>
</evidence>
<keyword evidence="1" id="KW-0805">Transcription regulation</keyword>
<dbReference type="InterPro" id="IPR047640">
    <property type="entry name" value="RpiR-like"/>
</dbReference>
<evidence type="ECO:0000313" key="6">
    <source>
        <dbReference type="Proteomes" id="UP001255416"/>
    </source>
</evidence>
<dbReference type="Pfam" id="PF01418">
    <property type="entry name" value="HTH_6"/>
    <property type="match status" value="1"/>
</dbReference>
<dbReference type="CDD" id="cd05013">
    <property type="entry name" value="SIS_RpiR"/>
    <property type="match status" value="1"/>
</dbReference>
<dbReference type="PROSITE" id="PS51071">
    <property type="entry name" value="HTH_RPIR"/>
    <property type="match status" value="1"/>
</dbReference>
<keyword evidence="3" id="KW-0804">Transcription</keyword>
<dbReference type="InterPro" id="IPR036388">
    <property type="entry name" value="WH-like_DNA-bd_sf"/>
</dbReference>
<comment type="caution">
    <text evidence="5">The sequence shown here is derived from an EMBL/GenBank/DDBJ whole genome shotgun (WGS) entry which is preliminary data.</text>
</comment>
<dbReference type="InterPro" id="IPR001347">
    <property type="entry name" value="SIS_dom"/>
</dbReference>
<dbReference type="Proteomes" id="UP001255416">
    <property type="component" value="Unassembled WGS sequence"/>
</dbReference>
<dbReference type="PANTHER" id="PTHR30514">
    <property type="entry name" value="GLUCOKINASE"/>
    <property type="match status" value="1"/>
</dbReference>
<dbReference type="Gene3D" id="1.10.10.10">
    <property type="entry name" value="Winged helix-like DNA-binding domain superfamily/Winged helix DNA-binding domain"/>
    <property type="match status" value="1"/>
</dbReference>
<reference evidence="6" key="1">
    <citation type="submission" date="2023-05" db="EMBL/GenBank/DDBJ databases">
        <title>Sedimentitalea sp. nov. JM2-8.</title>
        <authorList>
            <person name="Huang J."/>
        </authorList>
    </citation>
    <scope>NUCLEOTIDE SEQUENCE [LARGE SCALE GENOMIC DNA]</scope>
    <source>
        <strain evidence="6">KHS03</strain>
    </source>
</reference>